<dbReference type="PANTHER" id="PTHR30203">
    <property type="entry name" value="OUTER MEMBRANE CATION EFFLUX PROTEIN"/>
    <property type="match status" value="1"/>
</dbReference>
<keyword evidence="4" id="KW-1185">Reference proteome</keyword>
<feature type="coiled-coil region" evidence="1">
    <location>
        <begin position="65"/>
        <end position="92"/>
    </location>
</feature>
<accession>A0A844DEQ5</accession>
<keyword evidence="2" id="KW-0732">Signal</keyword>
<evidence type="ECO:0000313" key="3">
    <source>
        <dbReference type="EMBL" id="MRW87902.1"/>
    </source>
</evidence>
<proteinExistence type="predicted"/>
<reference evidence="3 4" key="1">
    <citation type="submission" date="2019-11" db="EMBL/GenBank/DDBJ databases">
        <title>Novel species isolated from a subtropical stream in China.</title>
        <authorList>
            <person name="Lu H."/>
        </authorList>
    </citation>
    <scope>NUCLEOTIDE SEQUENCE [LARGE SCALE GENOMIC DNA]</scope>
    <source>
        <strain evidence="3 4">FT26W</strain>
    </source>
</reference>
<feature type="chain" id="PRO_5033036827" evidence="2">
    <location>
        <begin position="23"/>
        <end position="111"/>
    </location>
</feature>
<gene>
    <name evidence="3" type="ORF">GJ698_27895</name>
</gene>
<sequence length="111" mass="11575">MNTFPRPSILFCAALLAGCAVGPDYVRPAMDIPAAYREAGPWTAAQPATADDQSAWWNAFNDPVLDDLVRQANLANQTVAQAEAQYRQALALADAARAGLTPTVAAGAASS</sequence>
<name>A0A844DEQ5_9BURK</name>
<dbReference type="PROSITE" id="PS51257">
    <property type="entry name" value="PROKAR_LIPOPROTEIN"/>
    <property type="match status" value="1"/>
</dbReference>
<dbReference type="EMBL" id="WKJL01000036">
    <property type="protein sequence ID" value="MRW87902.1"/>
    <property type="molecule type" value="Genomic_DNA"/>
</dbReference>
<dbReference type="InterPro" id="IPR010131">
    <property type="entry name" value="MdtP/NodT-like"/>
</dbReference>
<dbReference type="Gene3D" id="1.20.1600.10">
    <property type="entry name" value="Outer membrane efflux proteins (OEP)"/>
    <property type="match status" value="1"/>
</dbReference>
<dbReference type="SUPFAM" id="SSF56954">
    <property type="entry name" value="Outer membrane efflux proteins (OEP)"/>
    <property type="match status" value="1"/>
</dbReference>
<comment type="caution">
    <text evidence="3">The sequence shown here is derived from an EMBL/GenBank/DDBJ whole genome shotgun (WGS) entry which is preliminary data.</text>
</comment>
<dbReference type="Proteomes" id="UP000439986">
    <property type="component" value="Unassembled WGS sequence"/>
</dbReference>
<feature type="non-terminal residue" evidence="3">
    <location>
        <position position="111"/>
    </location>
</feature>
<organism evidence="3 4">
    <name type="scientific">Duganella aquatilis</name>
    <dbReference type="NCBI Taxonomy" id="2666082"/>
    <lineage>
        <taxon>Bacteria</taxon>
        <taxon>Pseudomonadati</taxon>
        <taxon>Pseudomonadota</taxon>
        <taxon>Betaproteobacteria</taxon>
        <taxon>Burkholderiales</taxon>
        <taxon>Oxalobacteraceae</taxon>
        <taxon>Telluria group</taxon>
        <taxon>Duganella</taxon>
    </lineage>
</organism>
<protein>
    <submittedName>
        <fullName evidence="3">RND transporter</fullName>
    </submittedName>
</protein>
<evidence type="ECO:0000256" key="1">
    <source>
        <dbReference type="SAM" id="Coils"/>
    </source>
</evidence>
<feature type="signal peptide" evidence="2">
    <location>
        <begin position="1"/>
        <end position="22"/>
    </location>
</feature>
<dbReference type="AlphaFoldDB" id="A0A844DEQ5"/>
<keyword evidence="1" id="KW-0175">Coiled coil</keyword>
<evidence type="ECO:0000256" key="2">
    <source>
        <dbReference type="SAM" id="SignalP"/>
    </source>
</evidence>
<evidence type="ECO:0000313" key="4">
    <source>
        <dbReference type="Proteomes" id="UP000439986"/>
    </source>
</evidence>
<dbReference type="PANTHER" id="PTHR30203:SF33">
    <property type="entry name" value="BLR4455 PROTEIN"/>
    <property type="match status" value="1"/>
</dbReference>